<feature type="compositionally biased region" description="Acidic residues" evidence="1">
    <location>
        <begin position="607"/>
        <end position="617"/>
    </location>
</feature>
<proteinExistence type="predicted"/>
<feature type="compositionally biased region" description="Basic and acidic residues" evidence="1">
    <location>
        <begin position="767"/>
        <end position="777"/>
    </location>
</feature>
<feature type="compositionally biased region" description="Basic and acidic residues" evidence="1">
    <location>
        <begin position="206"/>
        <end position="243"/>
    </location>
</feature>
<dbReference type="InParanoid" id="A0A7F5R8S4"/>
<feature type="compositionally biased region" description="Basic and acidic residues" evidence="1">
    <location>
        <begin position="712"/>
        <end position="721"/>
    </location>
</feature>
<protein>
    <submittedName>
        <fullName evidence="3">Serine/arginine repetitive matrix protein 2</fullName>
    </submittedName>
</protein>
<feature type="compositionally biased region" description="Basic and acidic residues" evidence="1">
    <location>
        <begin position="525"/>
        <end position="537"/>
    </location>
</feature>
<feature type="compositionally biased region" description="Low complexity" evidence="1">
    <location>
        <begin position="680"/>
        <end position="689"/>
    </location>
</feature>
<dbReference type="KEGG" id="apln:108732776"/>
<name>A0A7F5R8S4_AGRPL</name>
<evidence type="ECO:0000313" key="3">
    <source>
        <dbReference type="RefSeq" id="XP_025832378.1"/>
    </source>
</evidence>
<feature type="region of interest" description="Disordered" evidence="1">
    <location>
        <begin position="290"/>
        <end position="411"/>
    </location>
</feature>
<feature type="compositionally biased region" description="Acidic residues" evidence="1">
    <location>
        <begin position="244"/>
        <end position="256"/>
    </location>
</feature>
<feature type="compositionally biased region" description="Basic and acidic residues" evidence="1">
    <location>
        <begin position="809"/>
        <end position="824"/>
    </location>
</feature>
<dbReference type="AlphaFoldDB" id="A0A7F5R8S4"/>
<feature type="compositionally biased region" description="Basic and acidic residues" evidence="1">
    <location>
        <begin position="290"/>
        <end position="300"/>
    </location>
</feature>
<feature type="compositionally biased region" description="Basic and acidic residues" evidence="1">
    <location>
        <begin position="644"/>
        <end position="653"/>
    </location>
</feature>
<feature type="region of interest" description="Disordered" evidence="1">
    <location>
        <begin position="1027"/>
        <end position="1108"/>
    </location>
</feature>
<dbReference type="FunCoup" id="A0A7F5R8S4">
    <property type="interactions" value="5"/>
</dbReference>
<dbReference type="OrthoDB" id="6605262at2759"/>
<feature type="compositionally biased region" description="Basic and acidic residues" evidence="1">
    <location>
        <begin position="344"/>
        <end position="386"/>
    </location>
</feature>
<feature type="compositionally biased region" description="Polar residues" evidence="1">
    <location>
        <begin position="1027"/>
        <end position="1049"/>
    </location>
</feature>
<reference evidence="3" key="1">
    <citation type="submission" date="2025-08" db="UniProtKB">
        <authorList>
            <consortium name="RefSeq"/>
        </authorList>
    </citation>
    <scope>IDENTIFICATION</scope>
    <source>
        <tissue evidence="3">Entire body</tissue>
    </source>
</reference>
<feature type="compositionally biased region" description="Basic and acidic residues" evidence="1">
    <location>
        <begin position="257"/>
        <end position="266"/>
    </location>
</feature>
<feature type="compositionally biased region" description="Basic and acidic residues" evidence="1">
    <location>
        <begin position="585"/>
        <end position="606"/>
    </location>
</feature>
<evidence type="ECO:0000256" key="1">
    <source>
        <dbReference type="SAM" id="MobiDB-lite"/>
    </source>
</evidence>
<accession>A0A7F5R8S4</accession>
<dbReference type="Proteomes" id="UP000192223">
    <property type="component" value="Unplaced"/>
</dbReference>
<organism evidence="2 3">
    <name type="scientific">Agrilus planipennis</name>
    <name type="common">Emerald ash borer</name>
    <name type="synonym">Agrilus marcopoli</name>
    <dbReference type="NCBI Taxonomy" id="224129"/>
    <lineage>
        <taxon>Eukaryota</taxon>
        <taxon>Metazoa</taxon>
        <taxon>Ecdysozoa</taxon>
        <taxon>Arthropoda</taxon>
        <taxon>Hexapoda</taxon>
        <taxon>Insecta</taxon>
        <taxon>Pterygota</taxon>
        <taxon>Neoptera</taxon>
        <taxon>Endopterygota</taxon>
        <taxon>Coleoptera</taxon>
        <taxon>Polyphaga</taxon>
        <taxon>Elateriformia</taxon>
        <taxon>Buprestoidea</taxon>
        <taxon>Buprestidae</taxon>
        <taxon>Agrilinae</taxon>
        <taxon>Agrilus</taxon>
    </lineage>
</organism>
<feature type="compositionally biased region" description="Polar residues" evidence="1">
    <location>
        <begin position="778"/>
        <end position="790"/>
    </location>
</feature>
<keyword evidence="2" id="KW-1185">Reference proteome</keyword>
<sequence length="1136" mass="129567">MVVILLIVDPEGPAICGPLPRASYVSCVVFKYPIFFSQVEPGDTFATTKEEEWVSKKTTEVTNTKQVKTRVKRQVVLQDGKIVEDTGPMVETNTTEDTEKQEHHQTELRRVDDDKDKIRAIEGGIETTDLVPVPNPDGVVREVKEKRVISRKEFEETKETEDVQHYGNITDEEFLKAVNGPDSDLRKIILRDHEKALVSTGPRLINESHKSRQVTDTEETRELSSVRPDGRIVTETQRTTEHEEVNDDELPEDAPDVNEHKESHERYFKGREQEDVEYLRNGVRVGHEMRYRTENTEAERYGNGLDEPDYDSLQARTRRRQNQRVPAYKTRGLGGAALPSASPLDRKDALTRKPLDFDQEEETRKLETSKWLENHFGSDSRSSHESLDDDDDDDDDDDFNPQAEPMPPRTNYFNVTIKSQPSLQTNCVGKINGLSNGIPKRSVSPPKVGRIIEEQRNNCTTTNGYYKGIEEWSNRNNGYSRERIIYPSAHDSPSPIRESRPIASTYCDHYGRPSPPRDYSSSPAREYRRQSPPREYHSSPVRNYRSPSPIREYRDYGPPSPKPYKASPAPNYRSTTPTPPQRKKTSADKLYRSDKYERYRTASREDLTEEQPLEEPPPDYPPTSPPRESSPGKKHQKTRFAAEPIREKSREKSGNIIGQSIRKLVGKIRSASAERKAKQQQRAAQKQRSPSPSYQKGHIIDTNISDSSPMNRRRERDDSGRRGGSPVHRYYLGEDPFGGSIYGRENKYDGVKGSSGRSPRKYQQHHGNGENENDYRSHSTLGRLSKSTSRLDPARRDERVSQTLPRHSSRNDQSSRLDKHDKTDSTINVSIINTVSNPTHHQNTGKYISNGTPPAKPARTFLSRSKSFNVDLDGPTRTSMYQSNPHLNRINESPLGLKSPGLITSISRSQRDLTSEPIDERLERNRTNFSTLNGTNRFSRNGYSESSPDYKQKTFLKDLRQRAPDLYRTLHENDELSVHKPSSRGYISAAPSKPYYGDIYEPPTRLRDTTNNVTTTIEKSYTPNSRTVITRRGSNSSTDFSETYHTTTENNDKNKSTVTDTVESFSRKTLPARGGKGLETIQSTEKKMVTKSTSRYQPPPPPQPTRYETYERKGFYESSGRSGPVVIEVRNNGYRK</sequence>
<evidence type="ECO:0000313" key="2">
    <source>
        <dbReference type="Proteomes" id="UP000192223"/>
    </source>
</evidence>
<dbReference type="GeneID" id="108732776"/>
<feature type="compositionally biased region" description="Acidic residues" evidence="1">
    <location>
        <begin position="387"/>
        <end position="399"/>
    </location>
</feature>
<dbReference type="RefSeq" id="XP_025832378.1">
    <property type="nucleotide sequence ID" value="XM_025976593.1"/>
</dbReference>
<gene>
    <name evidence="3" type="primary">LOC108732776</name>
</gene>
<feature type="region of interest" description="Disordered" evidence="1">
    <location>
        <begin position="505"/>
        <end position="826"/>
    </location>
</feature>
<feature type="region of interest" description="Disordered" evidence="1">
    <location>
        <begin position="203"/>
        <end position="266"/>
    </location>
</feature>